<name>A0A1I0RM01_9FIRM</name>
<reference evidence="2 3" key="1">
    <citation type="submission" date="2016-10" db="EMBL/GenBank/DDBJ databases">
        <authorList>
            <person name="de Groot N.N."/>
        </authorList>
    </citation>
    <scope>NUCLEOTIDE SEQUENCE [LARGE SCALE GENOMIC DNA]</scope>
    <source>
        <strain evidence="2 3">DSM 9179</strain>
    </source>
</reference>
<dbReference type="RefSeq" id="WP_092456728.1">
    <property type="nucleotide sequence ID" value="NZ_FOJI01000017.1"/>
</dbReference>
<organism evidence="2 3">
    <name type="scientific">[Clostridium] fimetarium</name>
    <dbReference type="NCBI Taxonomy" id="99656"/>
    <lineage>
        <taxon>Bacteria</taxon>
        <taxon>Bacillati</taxon>
        <taxon>Bacillota</taxon>
        <taxon>Clostridia</taxon>
        <taxon>Lachnospirales</taxon>
        <taxon>Lachnospiraceae</taxon>
    </lineage>
</organism>
<protein>
    <submittedName>
        <fullName evidence="2">Branched-chain amino acid transport protein AzlD</fullName>
    </submittedName>
</protein>
<feature type="transmembrane region" description="Helical" evidence="1">
    <location>
        <begin position="66"/>
        <end position="84"/>
    </location>
</feature>
<dbReference type="OrthoDB" id="308265at2"/>
<dbReference type="PIRSF" id="PIRSF003203">
    <property type="entry name" value="AzlD"/>
    <property type="match status" value="1"/>
</dbReference>
<dbReference type="Proteomes" id="UP000199701">
    <property type="component" value="Unassembled WGS sequence"/>
</dbReference>
<keyword evidence="3" id="KW-1185">Reference proteome</keyword>
<feature type="transmembrane region" description="Helical" evidence="1">
    <location>
        <begin position="42"/>
        <end position="60"/>
    </location>
</feature>
<proteinExistence type="predicted"/>
<dbReference type="EMBL" id="FOJI01000017">
    <property type="protein sequence ID" value="SEW41466.1"/>
    <property type="molecule type" value="Genomic_DNA"/>
</dbReference>
<keyword evidence="1" id="KW-1133">Transmembrane helix</keyword>
<keyword evidence="1" id="KW-0812">Transmembrane</keyword>
<feature type="transmembrane region" description="Helical" evidence="1">
    <location>
        <begin position="6"/>
        <end position="30"/>
    </location>
</feature>
<dbReference type="Pfam" id="PF05437">
    <property type="entry name" value="AzlD"/>
    <property type="match status" value="1"/>
</dbReference>
<dbReference type="AlphaFoldDB" id="A0A1I0RM01"/>
<keyword evidence="1" id="KW-0472">Membrane</keyword>
<evidence type="ECO:0000313" key="3">
    <source>
        <dbReference type="Proteomes" id="UP000199701"/>
    </source>
</evidence>
<evidence type="ECO:0000256" key="1">
    <source>
        <dbReference type="SAM" id="Phobius"/>
    </source>
</evidence>
<sequence>MFLTPLQTFIMILAIALGTIVTRFLPFVLFPENKKTPKFVMYLGNVLPTAMIGLLVVYCFKGVSVVTAPFGIPELIATMCIVVLHLWKRNVLISISVGTVVYMVLVQCVF</sequence>
<feature type="transmembrane region" description="Helical" evidence="1">
    <location>
        <begin position="91"/>
        <end position="109"/>
    </location>
</feature>
<evidence type="ECO:0000313" key="2">
    <source>
        <dbReference type="EMBL" id="SEW41466.1"/>
    </source>
</evidence>
<accession>A0A1I0RM01</accession>
<dbReference type="STRING" id="99656.SAMN05421659_11755"/>
<dbReference type="InterPro" id="IPR008407">
    <property type="entry name" value="Brnchd-chn_aa_trnsp_AzlD"/>
</dbReference>
<gene>
    <name evidence="2" type="ORF">SAMN05421659_11755</name>
</gene>